<evidence type="ECO:0000256" key="2">
    <source>
        <dbReference type="ARBA" id="ARBA00009141"/>
    </source>
</evidence>
<dbReference type="Proteomes" id="UP000095280">
    <property type="component" value="Unplaced"/>
</dbReference>
<accession>A0A1I8JGP7</accession>
<evidence type="ECO:0000313" key="14">
    <source>
        <dbReference type="Proteomes" id="UP000095280"/>
    </source>
</evidence>
<name>A0A1I8JGP7_9PLAT</name>
<keyword evidence="3 11" id="KW-0812">Transmembrane</keyword>
<dbReference type="InterPro" id="IPR021720">
    <property type="entry name" value="Malectin_dom"/>
</dbReference>
<organism evidence="14 15">
    <name type="scientific">Macrostomum lignano</name>
    <dbReference type="NCBI Taxonomy" id="282301"/>
    <lineage>
        <taxon>Eukaryota</taxon>
        <taxon>Metazoa</taxon>
        <taxon>Spiralia</taxon>
        <taxon>Lophotrochozoa</taxon>
        <taxon>Platyhelminthes</taxon>
        <taxon>Rhabditophora</taxon>
        <taxon>Macrostomorpha</taxon>
        <taxon>Macrostomida</taxon>
        <taxon>Macrostomidae</taxon>
        <taxon>Macrostomum</taxon>
    </lineage>
</organism>
<protein>
    <submittedName>
        <fullName evidence="15">Malectin domain-containing protein</fullName>
    </submittedName>
</protein>
<evidence type="ECO:0000256" key="3">
    <source>
        <dbReference type="ARBA" id="ARBA00022692"/>
    </source>
</evidence>
<dbReference type="Gene3D" id="2.60.120.430">
    <property type="entry name" value="Galactose-binding lectin"/>
    <property type="match status" value="1"/>
</dbReference>
<evidence type="ECO:0000256" key="8">
    <source>
        <dbReference type="ARBA" id="ARBA00023180"/>
    </source>
</evidence>
<evidence type="ECO:0000256" key="11">
    <source>
        <dbReference type="SAM" id="Phobius"/>
    </source>
</evidence>
<dbReference type="GO" id="GO:0005789">
    <property type="term" value="C:endoplasmic reticulum membrane"/>
    <property type="evidence" value="ECO:0007669"/>
    <property type="project" value="UniProtKB-SubCell"/>
</dbReference>
<dbReference type="WBParaSite" id="maker-uti_cns_0047956-snap-gene-0.4-mRNA-1">
    <property type="protein sequence ID" value="maker-uti_cns_0047956-snap-gene-0.4-mRNA-1"/>
    <property type="gene ID" value="maker-uti_cns_0047956-snap-gene-0.4"/>
</dbReference>
<feature type="transmembrane region" description="Helical" evidence="11">
    <location>
        <begin position="273"/>
        <end position="292"/>
    </location>
</feature>
<keyword evidence="7 11" id="KW-0472">Membrane</keyword>
<comment type="subcellular location">
    <subcellularLocation>
        <location evidence="1">Endoplasmic reticulum membrane</location>
        <topology evidence="1">Single-pass type I membrane protein</topology>
    </subcellularLocation>
</comment>
<evidence type="ECO:0000256" key="4">
    <source>
        <dbReference type="ARBA" id="ARBA00022729"/>
    </source>
</evidence>
<sequence>MQQLFNAWLLLVIVSSSIFSCAKALNVIWAINCGGPEHTDIHGIHYQRDSSNVGVASDYGRNLMITRVVPQDQILYQTERYHTASFTYDLPIPGNGDYVLILKFSEVWFANPNQKVFDVVLNGEHTIVSSLDIFAKVGRGVAHDEVVPFKVKDSRLFVGSDVSQIGSTPKRLSLEFVKGDRDNPKINAIVLVKGSIDEIPRLPALRESNNDESLLPDLDEELQQQRAGQQQHQQDRLNVNNEADDEEARKRRSRLASGPKTLDPYQSDPASTALLPVLIAVAAALPLFFCLCKL</sequence>
<reference evidence="15" key="1">
    <citation type="submission" date="2016-11" db="UniProtKB">
        <authorList>
            <consortium name="WormBaseParasite"/>
        </authorList>
    </citation>
    <scope>IDENTIFICATION</scope>
</reference>
<feature type="signal peptide" evidence="12">
    <location>
        <begin position="1"/>
        <end position="24"/>
    </location>
</feature>
<comment type="similarity">
    <text evidence="2">Belongs to the malectin family.</text>
</comment>
<dbReference type="PANTHER" id="PTHR13460">
    <property type="match status" value="1"/>
</dbReference>
<proteinExistence type="inferred from homology"/>
<evidence type="ECO:0000256" key="10">
    <source>
        <dbReference type="SAM" id="MobiDB-lite"/>
    </source>
</evidence>
<evidence type="ECO:0000256" key="12">
    <source>
        <dbReference type="SAM" id="SignalP"/>
    </source>
</evidence>
<dbReference type="GO" id="GO:0030246">
    <property type="term" value="F:carbohydrate binding"/>
    <property type="evidence" value="ECO:0007669"/>
    <property type="project" value="InterPro"/>
</dbReference>
<evidence type="ECO:0000256" key="6">
    <source>
        <dbReference type="ARBA" id="ARBA00022989"/>
    </source>
</evidence>
<keyword evidence="5" id="KW-0256">Endoplasmic reticulum</keyword>
<feature type="chain" id="PRO_5009321733" evidence="12">
    <location>
        <begin position="25"/>
        <end position="294"/>
    </location>
</feature>
<keyword evidence="4 12" id="KW-0732">Signal</keyword>
<feature type="region of interest" description="Disordered" evidence="10">
    <location>
        <begin position="223"/>
        <end position="267"/>
    </location>
</feature>
<keyword evidence="14" id="KW-1185">Reference proteome</keyword>
<dbReference type="InterPro" id="IPR039155">
    <property type="entry name" value="MLEC"/>
</dbReference>
<evidence type="ECO:0000256" key="1">
    <source>
        <dbReference type="ARBA" id="ARBA00004115"/>
    </source>
</evidence>
<evidence type="ECO:0000313" key="15">
    <source>
        <dbReference type="WBParaSite" id="maker-uti_cns_0047956-snap-gene-0.4-mRNA-1"/>
    </source>
</evidence>
<evidence type="ECO:0000256" key="5">
    <source>
        <dbReference type="ARBA" id="ARBA00022824"/>
    </source>
</evidence>
<feature type="domain" description="Malectin" evidence="13">
    <location>
        <begin position="27"/>
        <end position="189"/>
    </location>
</feature>
<evidence type="ECO:0000259" key="13">
    <source>
        <dbReference type="Pfam" id="PF11721"/>
    </source>
</evidence>
<keyword evidence="9" id="KW-0119">Carbohydrate metabolism</keyword>
<dbReference type="AlphaFoldDB" id="A0A1I8JGP7"/>
<dbReference type="Pfam" id="PF11721">
    <property type="entry name" value="Malectin"/>
    <property type="match status" value="1"/>
</dbReference>
<evidence type="ECO:0000256" key="9">
    <source>
        <dbReference type="ARBA" id="ARBA00023277"/>
    </source>
</evidence>
<dbReference type="PANTHER" id="PTHR13460:SF0">
    <property type="entry name" value="MALECTIN"/>
    <property type="match status" value="1"/>
</dbReference>
<keyword evidence="8" id="KW-0325">Glycoprotein</keyword>
<evidence type="ECO:0000256" key="7">
    <source>
        <dbReference type="ARBA" id="ARBA00023136"/>
    </source>
</evidence>
<keyword evidence="6 11" id="KW-1133">Transmembrane helix</keyword>